<evidence type="ECO:0000313" key="3">
    <source>
        <dbReference type="EMBL" id="NYD51946.1"/>
    </source>
</evidence>
<keyword evidence="4" id="KW-1185">Reference proteome</keyword>
<keyword evidence="1 3" id="KW-0378">Hydrolase</keyword>
<comment type="caution">
    <text evidence="3">The sequence shown here is derived from an EMBL/GenBank/DDBJ whole genome shotgun (WGS) entry which is preliminary data.</text>
</comment>
<dbReference type="Pfam" id="PF01979">
    <property type="entry name" value="Amidohydro_1"/>
    <property type="match status" value="1"/>
</dbReference>
<evidence type="ECO:0000256" key="1">
    <source>
        <dbReference type="ARBA" id="ARBA00022801"/>
    </source>
</evidence>
<dbReference type="SUPFAM" id="SSF51556">
    <property type="entry name" value="Metallo-dependent hydrolases"/>
    <property type="match status" value="1"/>
</dbReference>
<accession>A0A7Y9EQK3</accession>
<gene>
    <name evidence="3" type="ORF">BJY14_007929</name>
</gene>
<organism evidence="3 4">
    <name type="scientific">Actinomadura luteofluorescens</name>
    <dbReference type="NCBI Taxonomy" id="46163"/>
    <lineage>
        <taxon>Bacteria</taxon>
        <taxon>Bacillati</taxon>
        <taxon>Actinomycetota</taxon>
        <taxon>Actinomycetes</taxon>
        <taxon>Streptosporangiales</taxon>
        <taxon>Thermomonosporaceae</taxon>
        <taxon>Actinomadura</taxon>
    </lineage>
</organism>
<evidence type="ECO:0000313" key="4">
    <source>
        <dbReference type="Proteomes" id="UP000529783"/>
    </source>
</evidence>
<dbReference type="InterPro" id="IPR006680">
    <property type="entry name" value="Amidohydro-rel"/>
</dbReference>
<evidence type="ECO:0000259" key="2">
    <source>
        <dbReference type="Pfam" id="PF01979"/>
    </source>
</evidence>
<dbReference type="Gene3D" id="2.30.40.10">
    <property type="entry name" value="Urease, subunit C, domain 1"/>
    <property type="match status" value="1"/>
</dbReference>
<sequence>MSARWTLLPGSAGAFEIVENATVVLQGSRIIDVLRDRPPEIIRHIEAPQGILFPGFVNLHNHSLNGPIFRGIVDDLGPETEADGLVHGLLLPLGDLAGRMLAEDEIRAVYQLAVVELLRSGTTAVLDMPRAVHSAFFAVAKQMGLRVFGAPYIFSTPTRGVDALGDPIYEAIDEDRSLRDALKVADEYDDGPGGLVRIGFGPHATDTCSPGLLRRIAHEVRERSTFASIHVAQSRMEVDVVGRRHGVTPVELLHRAGLLGPSLIAAHCVYAKAGDLDLLRESGTTVANCPLTFARSGVTVSFDRFHRHGVRTGIGTDAYSFDHFAEMRAAGFVSKLSRGDPGAGDAATLLRAATETGAAALSRPDLGRIEPGATADLVVVDLDAAPLQPVRDPLRNLVWNATPADVSLVIVNGDVVVRDGRPVRCDEAGVIRSAAAAVEKLWEVAEREGILPGRERGGRS</sequence>
<dbReference type="PANTHER" id="PTHR43794:SF11">
    <property type="entry name" value="AMIDOHYDROLASE-RELATED DOMAIN-CONTAINING PROTEIN"/>
    <property type="match status" value="1"/>
</dbReference>
<dbReference type="Gene3D" id="3.20.20.140">
    <property type="entry name" value="Metal-dependent hydrolases"/>
    <property type="match status" value="1"/>
</dbReference>
<dbReference type="EMBL" id="JACCBA010000001">
    <property type="protein sequence ID" value="NYD51946.1"/>
    <property type="molecule type" value="Genomic_DNA"/>
</dbReference>
<dbReference type="InterPro" id="IPR032466">
    <property type="entry name" value="Metal_Hydrolase"/>
</dbReference>
<protein>
    <submittedName>
        <fullName evidence="3">Cytosine/adenosine deaminase-related metal-dependent hydrolase</fullName>
    </submittedName>
</protein>
<reference evidence="3 4" key="1">
    <citation type="submission" date="2020-07" db="EMBL/GenBank/DDBJ databases">
        <title>Sequencing the genomes of 1000 actinobacteria strains.</title>
        <authorList>
            <person name="Klenk H.-P."/>
        </authorList>
    </citation>
    <scope>NUCLEOTIDE SEQUENCE [LARGE SCALE GENOMIC DNA]</scope>
    <source>
        <strain evidence="3 4">DSM 40398</strain>
    </source>
</reference>
<name>A0A7Y9EQK3_9ACTN</name>
<dbReference type="PANTHER" id="PTHR43794">
    <property type="entry name" value="AMINOHYDROLASE SSNA-RELATED"/>
    <property type="match status" value="1"/>
</dbReference>
<dbReference type="GO" id="GO:0016810">
    <property type="term" value="F:hydrolase activity, acting on carbon-nitrogen (but not peptide) bonds"/>
    <property type="evidence" value="ECO:0007669"/>
    <property type="project" value="InterPro"/>
</dbReference>
<dbReference type="AlphaFoldDB" id="A0A7Y9EQK3"/>
<dbReference type="InterPro" id="IPR011059">
    <property type="entry name" value="Metal-dep_hydrolase_composite"/>
</dbReference>
<dbReference type="SUPFAM" id="SSF51338">
    <property type="entry name" value="Composite domain of metallo-dependent hydrolases"/>
    <property type="match status" value="2"/>
</dbReference>
<proteinExistence type="predicted"/>
<dbReference type="RefSeq" id="WP_218905793.1">
    <property type="nucleotide sequence ID" value="NZ_JACCBA010000001.1"/>
</dbReference>
<feature type="domain" description="Amidohydrolase-related" evidence="2">
    <location>
        <begin position="51"/>
        <end position="416"/>
    </location>
</feature>
<dbReference type="Proteomes" id="UP000529783">
    <property type="component" value="Unassembled WGS sequence"/>
</dbReference>
<dbReference type="InterPro" id="IPR050287">
    <property type="entry name" value="MTA/SAH_deaminase"/>
</dbReference>